<organism evidence="2">
    <name type="scientific">Paenibacillus polymyxa</name>
    <name type="common">Bacillus polymyxa</name>
    <dbReference type="NCBI Taxonomy" id="1406"/>
    <lineage>
        <taxon>Bacteria</taxon>
        <taxon>Bacillati</taxon>
        <taxon>Bacillota</taxon>
        <taxon>Bacilli</taxon>
        <taxon>Bacillales</taxon>
        <taxon>Paenibacillaceae</taxon>
        <taxon>Paenibacillus</taxon>
    </lineage>
</organism>
<accession>A0AAE9TIM1</accession>
<evidence type="ECO:0000256" key="1">
    <source>
        <dbReference type="SAM" id="Phobius"/>
    </source>
</evidence>
<sequence>MKLNTLLFLLMLVFVPLAGELNIHPFANTFRLSFGTPVFFSFCYLFVIFRLHYRECLQG</sequence>
<protein>
    <submittedName>
        <fullName evidence="2">Uncharacterized protein</fullName>
    </submittedName>
</protein>
<keyword evidence="1" id="KW-0472">Membrane</keyword>
<gene>
    <name evidence="2" type="ORF">MF626_05265</name>
</gene>
<keyword evidence="1" id="KW-1133">Transmembrane helix</keyword>
<dbReference type="EMBL" id="CP097770">
    <property type="protein sequence ID" value="UZP76418.1"/>
    <property type="molecule type" value="Genomic_DNA"/>
</dbReference>
<dbReference type="AlphaFoldDB" id="A0AAE9TIM1"/>
<name>A0AAE9TIM1_PAEPO</name>
<proteinExistence type="predicted"/>
<keyword evidence="1" id="KW-0812">Transmembrane</keyword>
<reference evidence="2" key="1">
    <citation type="submission" date="2022-11" db="EMBL/GenBank/DDBJ databases">
        <authorList>
            <person name="Vasilchenko N.G."/>
            <person name="Prazdnova E.V."/>
            <person name="Gorovtsov A.V."/>
            <person name="Chistyakov V.A."/>
            <person name="Pak M.L."/>
        </authorList>
    </citation>
    <scope>NUCLEOTIDE SEQUENCE</scope>
    <source>
        <strain evidence="2">R 4.5</strain>
    </source>
</reference>
<feature type="transmembrane region" description="Helical" evidence="1">
    <location>
        <begin position="29"/>
        <end position="49"/>
    </location>
</feature>
<evidence type="ECO:0000313" key="2">
    <source>
        <dbReference type="EMBL" id="UZP76418.1"/>
    </source>
</evidence>